<protein>
    <recommendedName>
        <fullName evidence="3">DUF3060 domain-containing protein</fullName>
    </recommendedName>
</protein>
<evidence type="ECO:0000313" key="1">
    <source>
        <dbReference type="EMBL" id="CAD6494212.1"/>
    </source>
</evidence>
<sequence>MKSKIVIRITLAILLVAIVAFSGCIEEQSLPKETHIIAPELPEQPIMTSVQPTIPITQNINGNYKVQDVSGDTININGNYNKIRILNADASLIRVNGNYNTVYYPKEARPVIKENGNGNEIKTY</sequence>
<name>A0A811TEU0_9EURY</name>
<dbReference type="InterPro" id="IPR021417">
    <property type="entry name" value="DUF3060"/>
</dbReference>
<gene>
    <name evidence="1" type="ORF">LAKADJCE_00666</name>
</gene>
<comment type="caution">
    <text evidence="1">The sequence shown here is derived from an EMBL/GenBank/DDBJ whole genome shotgun (WGS) entry which is preliminary data.</text>
</comment>
<dbReference type="EMBL" id="CAJHIR010000040">
    <property type="protein sequence ID" value="CAD6494212.1"/>
    <property type="molecule type" value="Genomic_DNA"/>
</dbReference>
<dbReference type="PROSITE" id="PS51257">
    <property type="entry name" value="PROKAR_LIPOPROTEIN"/>
    <property type="match status" value="1"/>
</dbReference>
<dbReference type="Pfam" id="PF11259">
    <property type="entry name" value="DUF3060"/>
    <property type="match status" value="1"/>
</dbReference>
<organism evidence="1 2">
    <name type="scientific">Candidatus Argoarchaeum ethanivorans</name>
    <dbReference type="NCBI Taxonomy" id="2608793"/>
    <lineage>
        <taxon>Archaea</taxon>
        <taxon>Methanobacteriati</taxon>
        <taxon>Methanobacteriota</taxon>
        <taxon>Stenosarchaea group</taxon>
        <taxon>Methanomicrobia</taxon>
        <taxon>Methanosarcinales</taxon>
        <taxon>Methanosarcinales incertae sedis</taxon>
        <taxon>GOM Arc I cluster</taxon>
        <taxon>Candidatus Argoarchaeum</taxon>
    </lineage>
</organism>
<dbReference type="AlphaFoldDB" id="A0A811TEU0"/>
<dbReference type="Proteomes" id="UP000612009">
    <property type="component" value="Unassembled WGS sequence"/>
</dbReference>
<proteinExistence type="predicted"/>
<accession>A0A811TEU0</accession>
<evidence type="ECO:0000313" key="2">
    <source>
        <dbReference type="Proteomes" id="UP000612009"/>
    </source>
</evidence>
<evidence type="ECO:0008006" key="3">
    <source>
        <dbReference type="Google" id="ProtNLM"/>
    </source>
</evidence>
<reference evidence="1" key="1">
    <citation type="submission" date="2020-10" db="EMBL/GenBank/DDBJ databases">
        <authorList>
            <person name="Hahn C.J."/>
            <person name="Laso-Perez R."/>
            <person name="Vulcano F."/>
            <person name="Vaziourakis K.-M."/>
            <person name="Stokke R."/>
            <person name="Steen I.H."/>
            <person name="Teske A."/>
            <person name="Boetius A."/>
            <person name="Liebeke M."/>
            <person name="Amann R."/>
            <person name="Knittel K."/>
        </authorList>
    </citation>
    <scope>NUCLEOTIDE SEQUENCE</scope>
    <source>
        <strain evidence="1">Gfbio:e3339647-f889-4370-9287-4fb5cb688e4c:AG392J18_GoMArc1</strain>
    </source>
</reference>